<gene>
    <name evidence="2" type="ORF">HAX54_050947</name>
</gene>
<feature type="signal peptide" evidence="1">
    <location>
        <begin position="1"/>
        <end position="17"/>
    </location>
</feature>
<evidence type="ECO:0000313" key="3">
    <source>
        <dbReference type="Proteomes" id="UP000823775"/>
    </source>
</evidence>
<evidence type="ECO:0000256" key="1">
    <source>
        <dbReference type="SAM" id="SignalP"/>
    </source>
</evidence>
<protein>
    <submittedName>
        <fullName evidence="2">Uncharacterized protein</fullName>
    </submittedName>
</protein>
<accession>A0ABS8WP29</accession>
<comment type="caution">
    <text evidence="2">The sequence shown here is derived from an EMBL/GenBank/DDBJ whole genome shotgun (WGS) entry which is preliminary data.</text>
</comment>
<feature type="non-terminal residue" evidence="2">
    <location>
        <position position="1"/>
    </location>
</feature>
<feature type="chain" id="PRO_5046348463" evidence="1">
    <location>
        <begin position="18"/>
        <end position="67"/>
    </location>
</feature>
<proteinExistence type="predicted"/>
<keyword evidence="3" id="KW-1185">Reference proteome</keyword>
<reference evidence="2 3" key="1">
    <citation type="journal article" date="2021" name="BMC Genomics">
        <title>Datura genome reveals duplications of psychoactive alkaloid biosynthetic genes and high mutation rate following tissue culture.</title>
        <authorList>
            <person name="Rajewski A."/>
            <person name="Carter-House D."/>
            <person name="Stajich J."/>
            <person name="Litt A."/>
        </authorList>
    </citation>
    <scope>NUCLEOTIDE SEQUENCE [LARGE SCALE GENOMIC DNA]</scope>
    <source>
        <strain evidence="2">AR-01</strain>
    </source>
</reference>
<keyword evidence="1" id="KW-0732">Signal</keyword>
<organism evidence="2 3">
    <name type="scientific">Datura stramonium</name>
    <name type="common">Jimsonweed</name>
    <name type="synonym">Common thornapple</name>
    <dbReference type="NCBI Taxonomy" id="4076"/>
    <lineage>
        <taxon>Eukaryota</taxon>
        <taxon>Viridiplantae</taxon>
        <taxon>Streptophyta</taxon>
        <taxon>Embryophyta</taxon>
        <taxon>Tracheophyta</taxon>
        <taxon>Spermatophyta</taxon>
        <taxon>Magnoliopsida</taxon>
        <taxon>eudicotyledons</taxon>
        <taxon>Gunneridae</taxon>
        <taxon>Pentapetalae</taxon>
        <taxon>asterids</taxon>
        <taxon>lamiids</taxon>
        <taxon>Solanales</taxon>
        <taxon>Solanaceae</taxon>
        <taxon>Solanoideae</taxon>
        <taxon>Datureae</taxon>
        <taxon>Datura</taxon>
    </lineage>
</organism>
<dbReference type="EMBL" id="JACEIK010008980">
    <property type="protein sequence ID" value="MCE3051837.1"/>
    <property type="molecule type" value="Genomic_DNA"/>
</dbReference>
<sequence length="67" mass="7696">TERKLVIILCLASLTAAKVFSLQQKEYRYNGFAVSERTPQNVSFQEVQASIFRIKTTSIKQPKSFKQ</sequence>
<dbReference type="Proteomes" id="UP000823775">
    <property type="component" value="Unassembled WGS sequence"/>
</dbReference>
<evidence type="ECO:0000313" key="2">
    <source>
        <dbReference type="EMBL" id="MCE3051837.1"/>
    </source>
</evidence>
<name>A0ABS8WP29_DATST</name>